<gene>
    <name evidence="1" type="ORF">QFC20_005616</name>
</gene>
<dbReference type="Proteomes" id="UP001230649">
    <property type="component" value="Unassembled WGS sequence"/>
</dbReference>
<proteinExistence type="predicted"/>
<keyword evidence="2" id="KW-1185">Reference proteome</keyword>
<protein>
    <submittedName>
        <fullName evidence="1">Uncharacterized protein</fullName>
    </submittedName>
</protein>
<reference evidence="1" key="1">
    <citation type="submission" date="2023-04" db="EMBL/GenBank/DDBJ databases">
        <title>Draft Genome sequencing of Naganishia species isolated from polar environments using Oxford Nanopore Technology.</title>
        <authorList>
            <person name="Leo P."/>
            <person name="Venkateswaran K."/>
        </authorList>
    </citation>
    <scope>NUCLEOTIDE SEQUENCE</scope>
    <source>
        <strain evidence="1">MNA-CCFEE 5262</strain>
    </source>
</reference>
<sequence>MKELKQFSARFRSKEQCSVEIDALKEEQKDLKAQVQVLKDAFFVDSARDLGQAAEKDHLYQTLVGEGGMTPDRFEAAFGRLTANGDITPGSDVGDGVSIDISLEVESDAGGE</sequence>
<organism evidence="1 2">
    <name type="scientific">Naganishia adeliensis</name>
    <dbReference type="NCBI Taxonomy" id="92952"/>
    <lineage>
        <taxon>Eukaryota</taxon>
        <taxon>Fungi</taxon>
        <taxon>Dikarya</taxon>
        <taxon>Basidiomycota</taxon>
        <taxon>Agaricomycotina</taxon>
        <taxon>Tremellomycetes</taxon>
        <taxon>Filobasidiales</taxon>
        <taxon>Filobasidiaceae</taxon>
        <taxon>Naganishia</taxon>
    </lineage>
</organism>
<evidence type="ECO:0000313" key="1">
    <source>
        <dbReference type="EMBL" id="KAJ9099738.1"/>
    </source>
</evidence>
<dbReference type="EMBL" id="JASBWS010000080">
    <property type="protein sequence ID" value="KAJ9099738.1"/>
    <property type="molecule type" value="Genomic_DNA"/>
</dbReference>
<name>A0ACC2VKY5_9TREE</name>
<evidence type="ECO:0000313" key="2">
    <source>
        <dbReference type="Proteomes" id="UP001230649"/>
    </source>
</evidence>
<comment type="caution">
    <text evidence="1">The sequence shown here is derived from an EMBL/GenBank/DDBJ whole genome shotgun (WGS) entry which is preliminary data.</text>
</comment>
<accession>A0ACC2VKY5</accession>